<gene>
    <name evidence="2" type="ORF">U0070_012424</name>
</gene>
<protein>
    <recommendedName>
        <fullName evidence="4">Secreted protein</fullName>
    </recommendedName>
</protein>
<feature type="compositionally biased region" description="Polar residues" evidence="1">
    <location>
        <begin position="28"/>
        <end position="45"/>
    </location>
</feature>
<name>A0AAW0HAH2_MYOGA</name>
<keyword evidence="3" id="KW-1185">Reference proteome</keyword>
<organism evidence="2 3">
    <name type="scientific">Myodes glareolus</name>
    <name type="common">Bank vole</name>
    <name type="synonym">Clethrionomys glareolus</name>
    <dbReference type="NCBI Taxonomy" id="447135"/>
    <lineage>
        <taxon>Eukaryota</taxon>
        <taxon>Metazoa</taxon>
        <taxon>Chordata</taxon>
        <taxon>Craniata</taxon>
        <taxon>Vertebrata</taxon>
        <taxon>Euteleostomi</taxon>
        <taxon>Mammalia</taxon>
        <taxon>Eutheria</taxon>
        <taxon>Euarchontoglires</taxon>
        <taxon>Glires</taxon>
        <taxon>Rodentia</taxon>
        <taxon>Myomorpha</taxon>
        <taxon>Muroidea</taxon>
        <taxon>Cricetidae</taxon>
        <taxon>Arvicolinae</taxon>
        <taxon>Myodes</taxon>
    </lineage>
</organism>
<evidence type="ECO:0000313" key="2">
    <source>
        <dbReference type="EMBL" id="KAK7798395.1"/>
    </source>
</evidence>
<reference evidence="2 3" key="1">
    <citation type="journal article" date="2023" name="bioRxiv">
        <title>Conserved and derived expression patterns and positive selection on dental genes reveal complex evolutionary context of ever-growing rodent molars.</title>
        <authorList>
            <person name="Calamari Z.T."/>
            <person name="Song A."/>
            <person name="Cohen E."/>
            <person name="Akter M."/>
            <person name="Roy R.D."/>
            <person name="Hallikas O."/>
            <person name="Christensen M.M."/>
            <person name="Li P."/>
            <person name="Marangoni P."/>
            <person name="Jernvall J."/>
            <person name="Klein O.D."/>
        </authorList>
    </citation>
    <scope>NUCLEOTIDE SEQUENCE [LARGE SCALE GENOMIC DNA]</scope>
    <source>
        <strain evidence="2">V071</strain>
    </source>
</reference>
<proteinExistence type="predicted"/>
<feature type="region of interest" description="Disordered" evidence="1">
    <location>
        <begin position="25"/>
        <end position="45"/>
    </location>
</feature>
<comment type="caution">
    <text evidence="2">The sequence shown here is derived from an EMBL/GenBank/DDBJ whole genome shotgun (WGS) entry which is preliminary data.</text>
</comment>
<evidence type="ECO:0008006" key="4">
    <source>
        <dbReference type="Google" id="ProtNLM"/>
    </source>
</evidence>
<sequence>MRLLLELLTFSGMCNTRRKPLSDFCGAPQTTRGHSTKGSTPLSIRATAPSTYRSPQCSCQTLPCTTVL</sequence>
<accession>A0AAW0HAH2</accession>
<dbReference type="Proteomes" id="UP001488838">
    <property type="component" value="Unassembled WGS sequence"/>
</dbReference>
<dbReference type="EMBL" id="JBBHLL010000703">
    <property type="protein sequence ID" value="KAK7798395.1"/>
    <property type="molecule type" value="Genomic_DNA"/>
</dbReference>
<evidence type="ECO:0000256" key="1">
    <source>
        <dbReference type="SAM" id="MobiDB-lite"/>
    </source>
</evidence>
<dbReference type="AlphaFoldDB" id="A0AAW0HAH2"/>
<evidence type="ECO:0000313" key="3">
    <source>
        <dbReference type="Proteomes" id="UP001488838"/>
    </source>
</evidence>